<feature type="domain" description="UCH catalytic" evidence="9">
    <location>
        <begin position="9"/>
        <end position="221"/>
    </location>
</feature>
<dbReference type="EMBL" id="BQMJ01000078">
    <property type="protein sequence ID" value="GJQ15974.1"/>
    <property type="molecule type" value="Genomic_DNA"/>
</dbReference>
<keyword evidence="5 7" id="KW-0378">Hydrolase</keyword>
<dbReference type="FunFam" id="3.40.532.10:FF:000006">
    <property type="entry name" value="Ubiquitin carboxyl-terminal hydrolase"/>
    <property type="match status" value="1"/>
</dbReference>
<proteinExistence type="inferred from homology"/>
<feature type="active site" description="Nucleophile" evidence="7">
    <location>
        <position position="86"/>
    </location>
</feature>
<dbReference type="Pfam" id="PF01088">
    <property type="entry name" value="Peptidase_C12"/>
    <property type="match status" value="1"/>
</dbReference>
<evidence type="ECO:0000256" key="3">
    <source>
        <dbReference type="ARBA" id="ARBA00022670"/>
    </source>
</evidence>
<dbReference type="Proteomes" id="UP001061958">
    <property type="component" value="Unassembled WGS sequence"/>
</dbReference>
<dbReference type="GO" id="GO:0005737">
    <property type="term" value="C:cytoplasm"/>
    <property type="evidence" value="ECO:0007669"/>
    <property type="project" value="TreeGrafter"/>
</dbReference>
<reference evidence="10" key="1">
    <citation type="journal article" date="2022" name="Proc. Natl. Acad. Sci. U.S.A.">
        <title>Life cycle and functional genomics of the unicellular red alga Galdieria for elucidating algal and plant evolution and industrial use.</title>
        <authorList>
            <person name="Hirooka S."/>
            <person name="Itabashi T."/>
            <person name="Ichinose T.M."/>
            <person name="Onuma R."/>
            <person name="Fujiwara T."/>
            <person name="Yamashita S."/>
            <person name="Jong L.W."/>
            <person name="Tomita R."/>
            <person name="Iwane A.H."/>
            <person name="Miyagishima S.Y."/>
        </authorList>
    </citation>
    <scope>NUCLEOTIDE SEQUENCE</scope>
    <source>
        <strain evidence="10">NBRC 102759</strain>
    </source>
</reference>
<evidence type="ECO:0000256" key="4">
    <source>
        <dbReference type="ARBA" id="ARBA00022786"/>
    </source>
</evidence>
<feature type="site" description="Important for enzyme activity" evidence="7">
    <location>
        <position position="175"/>
    </location>
</feature>
<dbReference type="CDD" id="cd09616">
    <property type="entry name" value="Peptidase_C12_UCH_L1_L3"/>
    <property type="match status" value="1"/>
</dbReference>
<name>A0A9C7Q471_9RHOD</name>
<evidence type="ECO:0000256" key="8">
    <source>
        <dbReference type="RuleBase" id="RU361215"/>
    </source>
</evidence>
<dbReference type="PANTHER" id="PTHR10589">
    <property type="entry name" value="UBIQUITIN CARBOXYL-TERMINAL HYDROLASE"/>
    <property type="match status" value="1"/>
</dbReference>
<gene>
    <name evidence="10" type="ORF">GpartN1_g7765.t1</name>
</gene>
<dbReference type="GO" id="GO:0006511">
    <property type="term" value="P:ubiquitin-dependent protein catabolic process"/>
    <property type="evidence" value="ECO:0007669"/>
    <property type="project" value="UniProtKB-UniRule"/>
</dbReference>
<dbReference type="GO" id="GO:0004843">
    <property type="term" value="F:cysteine-type deubiquitinase activity"/>
    <property type="evidence" value="ECO:0007669"/>
    <property type="project" value="UniProtKB-UniRule"/>
</dbReference>
<dbReference type="GO" id="GO:0016579">
    <property type="term" value="P:protein deubiquitination"/>
    <property type="evidence" value="ECO:0007669"/>
    <property type="project" value="TreeGrafter"/>
</dbReference>
<protein>
    <recommendedName>
        <fullName evidence="8">Ubiquitin carboxyl-terminal hydrolase</fullName>
        <ecNumber evidence="8">3.4.19.12</ecNumber>
    </recommendedName>
</protein>
<dbReference type="AlphaFoldDB" id="A0A9C7Q471"/>
<comment type="catalytic activity">
    <reaction evidence="1 7 8">
        <text>Thiol-dependent hydrolysis of ester, thioester, amide, peptide and isopeptide bonds formed by the C-terminal Gly of ubiquitin (a 76-residue protein attached to proteins as an intracellular targeting signal).</text>
        <dbReference type="EC" id="3.4.19.12"/>
    </reaction>
</comment>
<evidence type="ECO:0000256" key="7">
    <source>
        <dbReference type="PROSITE-ProRule" id="PRU01393"/>
    </source>
</evidence>
<evidence type="ECO:0000256" key="1">
    <source>
        <dbReference type="ARBA" id="ARBA00000707"/>
    </source>
</evidence>
<evidence type="ECO:0000313" key="11">
    <source>
        <dbReference type="Proteomes" id="UP001061958"/>
    </source>
</evidence>
<dbReference type="Gene3D" id="3.40.532.10">
    <property type="entry name" value="Peptidase C12, ubiquitin carboxyl-terminal hydrolase"/>
    <property type="match status" value="1"/>
</dbReference>
<accession>A0A9C7Q471</accession>
<comment type="similarity">
    <text evidence="2 7 8">Belongs to the peptidase C12 family.</text>
</comment>
<organism evidence="10 11">
    <name type="scientific">Galdieria partita</name>
    <dbReference type="NCBI Taxonomy" id="83374"/>
    <lineage>
        <taxon>Eukaryota</taxon>
        <taxon>Rhodophyta</taxon>
        <taxon>Bangiophyceae</taxon>
        <taxon>Galdieriales</taxon>
        <taxon>Galdieriaceae</taxon>
        <taxon>Galdieria</taxon>
    </lineage>
</organism>
<sequence length="224" mass="25297">MTSQASSKRWVPLESNPEVLSGYLHKLGVEENVSLVDVLSPDLLDIVPRPVYAVILLYPLKSQQNTKATKEDTKVYFCKQTISNACGTVALVHAVLNNIHRLDCKKDSFFDKFYQATVHLSPDERAVRLEQSEDLDSLHTEFAQSGQSQAPSNSEEIDLHFVTFVCQQGKLIQLDGRLEQPVVYGNCEEENLLQEATRVIQQQFIEKDPNEVRFSILALAKNYA</sequence>
<keyword evidence="6 7" id="KW-0788">Thiol protease</keyword>
<dbReference type="PROSITE" id="PS52048">
    <property type="entry name" value="UCH_DOMAIN"/>
    <property type="match status" value="1"/>
</dbReference>
<keyword evidence="3 7" id="KW-0645">Protease</keyword>
<feature type="active site" description="Proton donor" evidence="7">
    <location>
        <position position="160"/>
    </location>
</feature>
<dbReference type="InterPro" id="IPR001578">
    <property type="entry name" value="Peptidase_C12_UCH"/>
</dbReference>
<reference evidence="10" key="2">
    <citation type="submission" date="2022-01" db="EMBL/GenBank/DDBJ databases">
        <authorList>
            <person name="Hirooka S."/>
            <person name="Miyagishima S.Y."/>
        </authorList>
    </citation>
    <scope>NUCLEOTIDE SEQUENCE</scope>
    <source>
        <strain evidence="10">NBRC 102759</strain>
    </source>
</reference>
<dbReference type="SUPFAM" id="SSF54001">
    <property type="entry name" value="Cysteine proteinases"/>
    <property type="match status" value="1"/>
</dbReference>
<dbReference type="InterPro" id="IPR036959">
    <property type="entry name" value="Peptidase_C12_UCH_sf"/>
</dbReference>
<dbReference type="OrthoDB" id="427186at2759"/>
<evidence type="ECO:0000256" key="6">
    <source>
        <dbReference type="ARBA" id="ARBA00022807"/>
    </source>
</evidence>
<keyword evidence="11" id="KW-1185">Reference proteome</keyword>
<dbReference type="PRINTS" id="PR00707">
    <property type="entry name" value="UBCTHYDRLASE"/>
</dbReference>
<comment type="caution">
    <text evidence="10">The sequence shown here is derived from an EMBL/GenBank/DDBJ whole genome shotgun (WGS) entry which is preliminary data.</text>
</comment>
<evidence type="ECO:0000256" key="5">
    <source>
        <dbReference type="ARBA" id="ARBA00022801"/>
    </source>
</evidence>
<dbReference type="PANTHER" id="PTHR10589:SF17">
    <property type="entry name" value="UBIQUITIN CARBOXYL-TERMINAL HYDROLASE"/>
    <property type="match status" value="1"/>
</dbReference>
<evidence type="ECO:0000259" key="9">
    <source>
        <dbReference type="PROSITE" id="PS52048"/>
    </source>
</evidence>
<keyword evidence="4 7" id="KW-0833">Ubl conjugation pathway</keyword>
<evidence type="ECO:0000256" key="2">
    <source>
        <dbReference type="ARBA" id="ARBA00009326"/>
    </source>
</evidence>
<dbReference type="InterPro" id="IPR038765">
    <property type="entry name" value="Papain-like_cys_pep_sf"/>
</dbReference>
<dbReference type="EC" id="3.4.19.12" evidence="8"/>
<feature type="site" description="Transition state stabilizer" evidence="7">
    <location>
        <position position="80"/>
    </location>
</feature>
<evidence type="ECO:0000313" key="10">
    <source>
        <dbReference type="EMBL" id="GJQ15974.1"/>
    </source>
</evidence>